<organism evidence="3 4">
    <name type="scientific">Rhizobium phaseoli</name>
    <dbReference type="NCBI Taxonomy" id="396"/>
    <lineage>
        <taxon>Bacteria</taxon>
        <taxon>Pseudomonadati</taxon>
        <taxon>Pseudomonadota</taxon>
        <taxon>Alphaproteobacteria</taxon>
        <taxon>Hyphomicrobiales</taxon>
        <taxon>Rhizobiaceae</taxon>
        <taxon>Rhizobium/Agrobacterium group</taxon>
        <taxon>Rhizobium</taxon>
    </lineage>
</organism>
<evidence type="ECO:0000313" key="4">
    <source>
        <dbReference type="Proteomes" id="UP000078551"/>
    </source>
</evidence>
<dbReference type="NCBIfam" id="NF041492">
    <property type="entry name" value="MobF"/>
    <property type="match status" value="1"/>
</dbReference>
<accession>A0ABM6CFK7</accession>
<dbReference type="Proteomes" id="UP000078551">
    <property type="component" value="Plasmid pRphaN771a"/>
</dbReference>
<sequence length="1430" mass="159082">MWDRRPVAVTTLQYFRDQDADSRRELGYYGGTDVEKHNGESRGKYFIPNICTSTIHQSVVHGEYVHFDTADKLSLARDPDTDEPYFTRNGMNAYVAFDCTNSAPKRFSMVKGFAMAEYHRTGDEHALAIANAVDEAHQEANAFSLNWLCEQAAFETRSGTGSKIREIPAAMAFMQFDHFTSRKGDMQVHTHNVLINLAVRPDGSYGAIDCHGYTLWRAPASALYRAKLASIFKEKVAALGHQVEISRDERNINIEGISEELTDTFCKRRKEVLDWVKERYGIEGTAKNREIAQWAAYATRDDKSKLPPIEVLYQLWETEGRAHGVNFASLIEGMDMTAKVNERERQREYRLQLDEAERKGFVIPEERPAYDLEEIKATALKNVLGTESAFEERSFMTAFLEEVQTHMDAEEALELYETVKDESGLIQVGTLGRSKSPVFSSLEILKDEYTSLSLTLSMQGNRELDKLHVIAQRIEEGIAKNDGSGEAWEFTDEQKDLIYSIFGRNQMTIGKGLAGTGKTTAMRAVNDIAEGLGYKVWIAAPTNRAVDVLRQEIGIDPSRAFSVQGIANAFEQDKIKLGPKDILIVDESGMVGSKNFARVQRAAAATRALAFIGDDGQLPPVEAGAPFKANLALIGGVRLEKINRQNYDWMLEASLNFAKMKIEEGIKAYDEHGAIDVVVDFDTAVNKAVRKYFELRDKYGVAPVIGNPRNAIVRKVNDMITEELRARGEIVGGITEISAIGRGQKASVSTLAIMQGMRIITGENVKFGNERYANNSFGTITNIEPSDHKDQPYITVKWDDGRTCRFMPHEFIGFRKDDEDKTTPKFAAAYAMTYYATQGMTCHSFVNLATHPMTAEETYVAGTRHKEHFEMIIDGSRIGSSLGVKKGVILQMSGSGKTKQEDQEPEVVTSRDEIMAQFVKECSKVGGKRNACDFLGGPKAYLEKVEQGLLDNNGKDIMAFQERVLEQARKEAEEAGDKKPYIHRGGSQTHAEKTAKTLATVSNTDNTAAVQEKKAAVQSAAKKAPPLDDNEKDIIMRSSLLEFMTNHGCTVVSKKGEKAKDPNGGHSLQYTVTNGASKFLVFAKSNGGWGYWTIGDDTNKGDIRNFVDKNVTKSGFHNACIYLREHFHTAKHRAASNGGKGVVRKAPELRPEETKLEIYERLSTTPYQPEKFAAIRAIWDKAEQVASGYLLHRRGITKETQAYFRDGFRCENEKPHDGQNKGGLMFRMTDYAGNLYGTVRRGPTTMIDKHNNVVPYNKMGYGSERQAVILGDAKTAKRIYVCEAPIDGLSEAQMDGITRGGPKTAIVALAGSASEKALSVIYAISKDRQVDVEWVHVRQNDTPTKEGLIMDHIHGAKIVEAIRLGCAAAKIDDRRPAARFKDSNDKLRGIARPIPNTAAEITARQQAKGKLEDYDPRPQPPVRKGPDFGI</sequence>
<dbReference type="SUPFAM" id="SSF55464">
    <property type="entry name" value="Origin of replication-binding domain, RBD-like"/>
    <property type="match status" value="1"/>
</dbReference>
<feature type="region of interest" description="Disordered" evidence="1">
    <location>
        <begin position="1388"/>
        <end position="1430"/>
    </location>
</feature>
<dbReference type="SUPFAM" id="SSF52540">
    <property type="entry name" value="P-loop containing nucleoside triphosphate hydrolases"/>
    <property type="match status" value="2"/>
</dbReference>
<dbReference type="Pfam" id="PF08751">
    <property type="entry name" value="TrwC"/>
    <property type="match status" value="1"/>
</dbReference>
<keyword evidence="4" id="KW-1185">Reference proteome</keyword>
<evidence type="ECO:0000259" key="2">
    <source>
        <dbReference type="Pfam" id="PF08751"/>
    </source>
</evidence>
<dbReference type="InterPro" id="IPR027417">
    <property type="entry name" value="P-loop_NTPase"/>
</dbReference>
<dbReference type="RefSeq" id="WP_064832663.1">
    <property type="nucleotide sequence ID" value="NZ_CP013569.1"/>
</dbReference>
<evidence type="ECO:0000256" key="1">
    <source>
        <dbReference type="SAM" id="MobiDB-lite"/>
    </source>
</evidence>
<gene>
    <name evidence="3" type="ORF">AMC81_PA00020</name>
</gene>
<feature type="domain" description="TrwC relaxase" evidence="2">
    <location>
        <begin position="13"/>
        <end position="321"/>
    </location>
</feature>
<dbReference type="Gene3D" id="3.40.50.300">
    <property type="entry name" value="P-loop containing nucleotide triphosphate hydrolases"/>
    <property type="match status" value="2"/>
</dbReference>
<dbReference type="EMBL" id="CP013569">
    <property type="protein sequence ID" value="ANL87044.1"/>
    <property type="molecule type" value="Genomic_DNA"/>
</dbReference>
<keyword evidence="3" id="KW-0614">Plasmid</keyword>
<protein>
    <submittedName>
        <fullName evidence="3">Conjugal transfer relaxase TraA-like protein</fullName>
    </submittedName>
</protein>
<name>A0ABM6CFK7_9HYPH</name>
<feature type="region of interest" description="Disordered" evidence="1">
    <location>
        <begin position="972"/>
        <end position="991"/>
    </location>
</feature>
<geneLocation type="plasmid" evidence="3 4">
    <name>pRphaN771a</name>
</geneLocation>
<dbReference type="Gene3D" id="2.30.30.940">
    <property type="match status" value="1"/>
</dbReference>
<dbReference type="InterPro" id="IPR014862">
    <property type="entry name" value="TrwC"/>
</dbReference>
<reference evidence="3 4" key="1">
    <citation type="submission" date="2015-11" db="EMBL/GenBank/DDBJ databases">
        <title>The limits of bacterial species coexistence and the symbiotic plasmid transference in sympatric Rhizobium populations.</title>
        <authorList>
            <person name="Perez-Carrascal O.M."/>
            <person name="VanInsberghe D."/>
            <person name="Juarez S."/>
            <person name="Polz M.F."/>
            <person name="Vinuesa P."/>
            <person name="Gonzalez V."/>
        </authorList>
    </citation>
    <scope>NUCLEOTIDE SEQUENCE [LARGE SCALE GENOMIC DNA]</scope>
    <source>
        <strain evidence="3 4">N771</strain>
        <plasmid evidence="3 4">pRphaN771a</plasmid>
    </source>
</reference>
<evidence type="ECO:0000313" key="3">
    <source>
        <dbReference type="EMBL" id="ANL87044.1"/>
    </source>
</evidence>
<dbReference type="Pfam" id="PF13604">
    <property type="entry name" value="AAA_30"/>
    <property type="match status" value="1"/>
</dbReference>
<proteinExistence type="predicted"/>